<keyword evidence="3" id="KW-1185">Reference proteome</keyword>
<feature type="region of interest" description="Disordered" evidence="1">
    <location>
        <begin position="93"/>
        <end position="146"/>
    </location>
</feature>
<dbReference type="EMBL" id="JBBPBN010000113">
    <property type="protein sequence ID" value="KAK8978337.1"/>
    <property type="molecule type" value="Genomic_DNA"/>
</dbReference>
<feature type="compositionally biased region" description="Polar residues" evidence="1">
    <location>
        <begin position="106"/>
        <end position="115"/>
    </location>
</feature>
<feature type="compositionally biased region" description="Polar residues" evidence="1">
    <location>
        <begin position="135"/>
        <end position="146"/>
    </location>
</feature>
<comment type="caution">
    <text evidence="2">The sequence shown here is derived from an EMBL/GenBank/DDBJ whole genome shotgun (WGS) entry which is preliminary data.</text>
</comment>
<gene>
    <name evidence="2" type="ORF">V6N11_028340</name>
</gene>
<dbReference type="Proteomes" id="UP001396334">
    <property type="component" value="Unassembled WGS sequence"/>
</dbReference>
<evidence type="ECO:0000313" key="3">
    <source>
        <dbReference type="Proteomes" id="UP001396334"/>
    </source>
</evidence>
<feature type="region of interest" description="Disordered" evidence="1">
    <location>
        <begin position="57"/>
        <end position="79"/>
    </location>
</feature>
<name>A0ABR2NQA8_9ROSI</name>
<organism evidence="2 3">
    <name type="scientific">Hibiscus sabdariffa</name>
    <name type="common">roselle</name>
    <dbReference type="NCBI Taxonomy" id="183260"/>
    <lineage>
        <taxon>Eukaryota</taxon>
        <taxon>Viridiplantae</taxon>
        <taxon>Streptophyta</taxon>
        <taxon>Embryophyta</taxon>
        <taxon>Tracheophyta</taxon>
        <taxon>Spermatophyta</taxon>
        <taxon>Magnoliopsida</taxon>
        <taxon>eudicotyledons</taxon>
        <taxon>Gunneridae</taxon>
        <taxon>Pentapetalae</taxon>
        <taxon>rosids</taxon>
        <taxon>malvids</taxon>
        <taxon>Malvales</taxon>
        <taxon>Malvaceae</taxon>
        <taxon>Malvoideae</taxon>
        <taxon>Hibiscus</taxon>
    </lineage>
</organism>
<protein>
    <submittedName>
        <fullName evidence="2">Uncharacterized protein</fullName>
    </submittedName>
</protein>
<evidence type="ECO:0000313" key="2">
    <source>
        <dbReference type="EMBL" id="KAK8978337.1"/>
    </source>
</evidence>
<feature type="compositionally biased region" description="Basic and acidic residues" evidence="1">
    <location>
        <begin position="116"/>
        <end position="131"/>
    </location>
</feature>
<evidence type="ECO:0000256" key="1">
    <source>
        <dbReference type="SAM" id="MobiDB-lite"/>
    </source>
</evidence>
<proteinExistence type="predicted"/>
<accession>A0ABR2NQA8</accession>
<sequence length="146" mass="16388">MEAIEALRHIYKDGCKTIRPRDKWIIASQSPPLLPSSRRHRHKENKIATNSLIQWANIEDNSPKEPNASSTLKEKGVSEIDVGDLTINKSRKTNKFLDEPEDSNIKAVTSVTNEPRSSKKERLSEEGEKKAARSVPQSNSCRPSLA</sequence>
<reference evidence="2 3" key="1">
    <citation type="journal article" date="2024" name="G3 (Bethesda)">
        <title>Genome assembly of Hibiscus sabdariffa L. provides insights into metabolisms of medicinal natural products.</title>
        <authorList>
            <person name="Kim T."/>
        </authorList>
    </citation>
    <scope>NUCLEOTIDE SEQUENCE [LARGE SCALE GENOMIC DNA]</scope>
    <source>
        <strain evidence="2">TK-2024</strain>
        <tissue evidence="2">Old leaves</tissue>
    </source>
</reference>